<evidence type="ECO:0000313" key="13">
    <source>
        <dbReference type="EMBL" id="AAZ46370.1"/>
    </source>
</evidence>
<proteinExistence type="predicted"/>
<evidence type="ECO:0000256" key="8">
    <source>
        <dbReference type="SAM" id="Phobius"/>
    </source>
</evidence>
<feature type="transmembrane region" description="Helical" evidence="8">
    <location>
        <begin position="212"/>
        <end position="232"/>
    </location>
</feature>
<reference evidence="13" key="1">
    <citation type="submission" date="2005-08" db="EMBL/GenBank/DDBJ databases">
        <title>Complete sequence of Dechloromonas aromatica RCB.</title>
        <authorList>
            <person name="Salinero K.K."/>
            <person name="Copeland A."/>
            <person name="Lucas S."/>
            <person name="Lapidus A."/>
            <person name="Barry K."/>
            <person name="Detter J.C."/>
            <person name="Glavina T."/>
            <person name="Hammon N."/>
            <person name="Israni S."/>
            <person name="Pitluck S."/>
            <person name="Di Bartolo G."/>
            <person name="Trong S."/>
            <person name="Schmutz J."/>
            <person name="Larimer F."/>
            <person name="Land M."/>
            <person name="Ivanova N."/>
            <person name="Richardson P."/>
        </authorList>
    </citation>
    <scope>NUCLEOTIDE SEQUENCE</scope>
    <source>
        <strain evidence="13">RCB</strain>
    </source>
</reference>
<dbReference type="SUPFAM" id="SSF52172">
    <property type="entry name" value="CheY-like"/>
    <property type="match status" value="1"/>
</dbReference>
<dbReference type="Pfam" id="PF00072">
    <property type="entry name" value="Response_reg"/>
    <property type="match status" value="1"/>
</dbReference>
<dbReference type="CDD" id="cd00082">
    <property type="entry name" value="HisKA"/>
    <property type="match status" value="1"/>
</dbReference>
<dbReference type="InterPro" id="IPR005467">
    <property type="entry name" value="His_kinase_dom"/>
</dbReference>
<comment type="function">
    <text evidence="5">Member of the two-component regulatory system BvgS/BvgA. Phosphorylates BvgA via a four-step phosphorelay in response to environmental signals.</text>
</comment>
<dbReference type="HOGENOM" id="CLU_350817_0_0_4"/>
<feature type="transmembrane region" description="Helical" evidence="8">
    <location>
        <begin position="112"/>
        <end position="133"/>
    </location>
</feature>
<dbReference type="GO" id="GO:0000155">
    <property type="term" value="F:phosphorelay sensor kinase activity"/>
    <property type="evidence" value="ECO:0007669"/>
    <property type="project" value="InterPro"/>
</dbReference>
<dbReference type="Pfam" id="PF17159">
    <property type="entry name" value="MASE3"/>
    <property type="match status" value="1"/>
</dbReference>
<dbReference type="NCBIfam" id="TIGR00229">
    <property type="entry name" value="sensory_box"/>
    <property type="match status" value="1"/>
</dbReference>
<dbReference type="PROSITE" id="PS50110">
    <property type="entry name" value="RESPONSE_REGULATORY"/>
    <property type="match status" value="1"/>
</dbReference>
<dbReference type="PRINTS" id="PR00344">
    <property type="entry name" value="BCTRLSENSOR"/>
</dbReference>
<dbReference type="Gene3D" id="3.30.450.20">
    <property type="entry name" value="PAS domain"/>
    <property type="match status" value="1"/>
</dbReference>
<dbReference type="SMART" id="SM00448">
    <property type="entry name" value="REC"/>
    <property type="match status" value="1"/>
</dbReference>
<evidence type="ECO:0000256" key="6">
    <source>
        <dbReference type="ARBA" id="ARBA00070152"/>
    </source>
</evidence>
<sequence length="802" mass="88850">MQGNEEIVKRLFPRYLALALTLLLVMGNTLPPTKFFSSPEHYLPLHTVLEFLAMTISAMVFSLSWNLRTQPRSSNNLLLGIGLMIVCMIDMAHTLSYAGMPKLVTPSSPEKAINFWLAGRFVAAISLLAYATLPEKTWNALVSALALFGGLLFAALVWWIGLFHADTLPCTFIPGEGLTVFKIAAEYSLSAFYAIAALLLYLRGQKTRRPELYWVAAASWTLGLAEMFFTLYVDVTDLFNLLGHIYKAFAYWMIYRALFAEGVRAPQHALSRQAQRLSAILDGTNVGTWEWNIQNGKVIINERWANIIGYDLAEMQPVNFQTWVGFVHPEDIQTSQFLLEQHFSGEIPYYECVVRMRHKDGHWVWVLDRGRIATWAADGKPLWMFGTHQDITAQKMAEQELLAHRDHLEELVSIRTHDLSIAKDAADAASRAKSAFLSNMSHELRTPLHGILGLGNILKGKINDQHSRLLVAKLLTTASHMNDVVNNVLDLARIEAGRFVIKNADFSTATLKEKLDSICAINAQAKGLEYKANFDLPPRVHGDSVQILQVLINIVGNAIKFTEHGSIHVSAFVLSEESSRLRLCFEVRDTGIGIPPEKLESIFEDFEQADGGINRKYGGSGLGLAITRRLVQMMEGETQVESQPGIGSLFRFEINVGKVASHDTGGATEASPAPPVNLLGAHILVVDDEPLNGMILTDILAEHQVNVSLAENGQSAIDLAKTEHFDLILMDMQMPVLNGLAATEQIRQLPGYETTPIIALTANVQPEHKAQAEGAGMNDFLGKPFNGEVLLAKISYWLQASK</sequence>
<keyword evidence="8" id="KW-0812">Transmembrane</keyword>
<dbReference type="CDD" id="cd16922">
    <property type="entry name" value="HATPase_EvgS-ArcB-TorS-like"/>
    <property type="match status" value="1"/>
</dbReference>
<dbReference type="PROSITE" id="PS50109">
    <property type="entry name" value="HIS_KIN"/>
    <property type="match status" value="1"/>
</dbReference>
<dbReference type="OrthoDB" id="8552871at2"/>
<dbReference type="eggNOG" id="COG2202">
    <property type="taxonomic scope" value="Bacteria"/>
</dbReference>
<dbReference type="PANTHER" id="PTHR45339">
    <property type="entry name" value="HYBRID SIGNAL TRANSDUCTION HISTIDINE KINASE J"/>
    <property type="match status" value="1"/>
</dbReference>
<feature type="transmembrane region" description="Helical" evidence="8">
    <location>
        <begin position="140"/>
        <end position="160"/>
    </location>
</feature>
<dbReference type="InterPro" id="IPR001789">
    <property type="entry name" value="Sig_transdc_resp-reg_receiver"/>
</dbReference>
<dbReference type="InterPro" id="IPR033425">
    <property type="entry name" value="MASE3"/>
</dbReference>
<dbReference type="SUPFAM" id="SSF47384">
    <property type="entry name" value="Homodimeric domain of signal transducing histidine kinase"/>
    <property type="match status" value="1"/>
</dbReference>
<dbReference type="InterPro" id="IPR036097">
    <property type="entry name" value="HisK_dim/P_sf"/>
</dbReference>
<dbReference type="AlphaFoldDB" id="Q47FL1"/>
<dbReference type="STRING" id="159087.Daro_1622"/>
<dbReference type="Gene3D" id="1.10.287.130">
    <property type="match status" value="1"/>
</dbReference>
<evidence type="ECO:0000256" key="2">
    <source>
        <dbReference type="ARBA" id="ARBA00012438"/>
    </source>
</evidence>
<dbReference type="PANTHER" id="PTHR45339:SF5">
    <property type="entry name" value="HISTIDINE KINASE"/>
    <property type="match status" value="1"/>
</dbReference>
<dbReference type="eggNOG" id="COG2205">
    <property type="taxonomic scope" value="Bacteria"/>
</dbReference>
<keyword evidence="8" id="KW-1133">Transmembrane helix</keyword>
<dbReference type="InterPro" id="IPR000700">
    <property type="entry name" value="PAS-assoc_C"/>
</dbReference>
<dbReference type="SMART" id="SM00086">
    <property type="entry name" value="PAC"/>
    <property type="match status" value="1"/>
</dbReference>
<dbReference type="FunFam" id="3.30.565.10:FF:000010">
    <property type="entry name" value="Sensor histidine kinase RcsC"/>
    <property type="match status" value="1"/>
</dbReference>
<evidence type="ECO:0000256" key="4">
    <source>
        <dbReference type="ARBA" id="ARBA00023012"/>
    </source>
</evidence>
<dbReference type="EC" id="2.7.13.3" evidence="2"/>
<keyword evidence="4" id="KW-0902">Two-component regulatory system</keyword>
<feature type="transmembrane region" description="Helical" evidence="8">
    <location>
        <begin position="42"/>
        <end position="65"/>
    </location>
</feature>
<feature type="transmembrane region" description="Helical" evidence="8">
    <location>
        <begin position="180"/>
        <end position="200"/>
    </location>
</feature>
<feature type="domain" description="Histidine kinase" evidence="9">
    <location>
        <begin position="439"/>
        <end position="658"/>
    </location>
</feature>
<dbReference type="SMART" id="SM00091">
    <property type="entry name" value="PAS"/>
    <property type="match status" value="1"/>
</dbReference>
<comment type="catalytic activity">
    <reaction evidence="1">
        <text>ATP + protein L-histidine = ADP + protein N-phospho-L-histidine.</text>
        <dbReference type="EC" id="2.7.13.3"/>
    </reaction>
</comment>
<feature type="domain" description="PAC" evidence="12">
    <location>
        <begin position="350"/>
        <end position="403"/>
    </location>
</feature>
<dbReference type="InterPro" id="IPR001610">
    <property type="entry name" value="PAC"/>
</dbReference>
<dbReference type="InterPro" id="IPR004358">
    <property type="entry name" value="Sig_transdc_His_kin-like_C"/>
</dbReference>
<dbReference type="InterPro" id="IPR036890">
    <property type="entry name" value="HATPase_C_sf"/>
</dbReference>
<dbReference type="Gene3D" id="3.40.50.2300">
    <property type="match status" value="1"/>
</dbReference>
<dbReference type="Pfam" id="PF08447">
    <property type="entry name" value="PAS_3"/>
    <property type="match status" value="1"/>
</dbReference>
<evidence type="ECO:0000256" key="7">
    <source>
        <dbReference type="PROSITE-ProRule" id="PRU00169"/>
    </source>
</evidence>
<name>Q47FL1_DECAR</name>
<dbReference type="CDD" id="cd17546">
    <property type="entry name" value="REC_hyHK_CKI1_RcsC-like"/>
    <property type="match status" value="1"/>
</dbReference>
<feature type="domain" description="PAS" evidence="11">
    <location>
        <begin position="273"/>
        <end position="346"/>
    </location>
</feature>
<dbReference type="PROSITE" id="PS50113">
    <property type="entry name" value="PAC"/>
    <property type="match status" value="1"/>
</dbReference>
<dbReference type="SUPFAM" id="SSF55874">
    <property type="entry name" value="ATPase domain of HSP90 chaperone/DNA topoisomerase II/histidine kinase"/>
    <property type="match status" value="1"/>
</dbReference>
<dbReference type="InterPro" id="IPR035965">
    <property type="entry name" value="PAS-like_dom_sf"/>
</dbReference>
<dbReference type="PROSITE" id="PS50112">
    <property type="entry name" value="PAS"/>
    <property type="match status" value="1"/>
</dbReference>
<dbReference type="SMART" id="SM00388">
    <property type="entry name" value="HisKA"/>
    <property type="match status" value="1"/>
</dbReference>
<gene>
    <name evidence="13" type="ordered locus">Daro_1622</name>
</gene>
<dbReference type="InterPro" id="IPR013655">
    <property type="entry name" value="PAS_fold_3"/>
</dbReference>
<dbReference type="EMBL" id="CP000089">
    <property type="protein sequence ID" value="AAZ46370.1"/>
    <property type="molecule type" value="Genomic_DNA"/>
</dbReference>
<dbReference type="Gene3D" id="3.30.565.10">
    <property type="entry name" value="Histidine kinase-like ATPase, C-terminal domain"/>
    <property type="match status" value="1"/>
</dbReference>
<dbReference type="SMART" id="SM00387">
    <property type="entry name" value="HATPase_c"/>
    <property type="match status" value="1"/>
</dbReference>
<dbReference type="CDD" id="cd00130">
    <property type="entry name" value="PAS"/>
    <property type="match status" value="1"/>
</dbReference>
<dbReference type="Pfam" id="PF00512">
    <property type="entry name" value="HisKA"/>
    <property type="match status" value="1"/>
</dbReference>
<evidence type="ECO:0000256" key="1">
    <source>
        <dbReference type="ARBA" id="ARBA00000085"/>
    </source>
</evidence>
<keyword evidence="8" id="KW-0472">Membrane</keyword>
<accession>Q47FL1</accession>
<feature type="transmembrane region" description="Helical" evidence="8">
    <location>
        <begin position="77"/>
        <end position="100"/>
    </location>
</feature>
<dbReference type="KEGG" id="dar:Daro_1622"/>
<dbReference type="InterPro" id="IPR003594">
    <property type="entry name" value="HATPase_dom"/>
</dbReference>
<evidence type="ECO:0000259" key="10">
    <source>
        <dbReference type="PROSITE" id="PS50110"/>
    </source>
</evidence>
<feature type="domain" description="Response regulatory" evidence="10">
    <location>
        <begin position="682"/>
        <end position="798"/>
    </location>
</feature>
<keyword evidence="3 7" id="KW-0597">Phosphoprotein</keyword>
<evidence type="ECO:0000259" key="12">
    <source>
        <dbReference type="PROSITE" id="PS50113"/>
    </source>
</evidence>
<evidence type="ECO:0000259" key="11">
    <source>
        <dbReference type="PROSITE" id="PS50112"/>
    </source>
</evidence>
<dbReference type="InterPro" id="IPR011006">
    <property type="entry name" value="CheY-like_superfamily"/>
</dbReference>
<dbReference type="InterPro" id="IPR003661">
    <property type="entry name" value="HisK_dim/P_dom"/>
</dbReference>
<dbReference type="eggNOG" id="COG0784">
    <property type="taxonomic scope" value="Bacteria"/>
</dbReference>
<dbReference type="SUPFAM" id="SSF55785">
    <property type="entry name" value="PYP-like sensor domain (PAS domain)"/>
    <property type="match status" value="1"/>
</dbReference>
<evidence type="ECO:0000256" key="3">
    <source>
        <dbReference type="ARBA" id="ARBA00022553"/>
    </source>
</evidence>
<feature type="transmembrane region" description="Helical" evidence="8">
    <location>
        <begin position="12"/>
        <end position="30"/>
    </location>
</feature>
<evidence type="ECO:0000259" key="9">
    <source>
        <dbReference type="PROSITE" id="PS50109"/>
    </source>
</evidence>
<dbReference type="InterPro" id="IPR000014">
    <property type="entry name" value="PAS"/>
</dbReference>
<protein>
    <recommendedName>
        <fullName evidence="6">Virulence sensor protein BvgS</fullName>
        <ecNumber evidence="2">2.7.13.3</ecNumber>
    </recommendedName>
</protein>
<dbReference type="Pfam" id="PF02518">
    <property type="entry name" value="HATPase_c"/>
    <property type="match status" value="1"/>
</dbReference>
<feature type="modified residue" description="4-aspartylphosphate" evidence="7">
    <location>
        <position position="731"/>
    </location>
</feature>
<organism evidence="13">
    <name type="scientific">Dechloromonas aromatica (strain RCB)</name>
    <dbReference type="NCBI Taxonomy" id="159087"/>
    <lineage>
        <taxon>Bacteria</taxon>
        <taxon>Pseudomonadati</taxon>
        <taxon>Pseudomonadota</taxon>
        <taxon>Betaproteobacteria</taxon>
        <taxon>Rhodocyclales</taxon>
        <taxon>Azonexaceae</taxon>
        <taxon>Dechloromonas</taxon>
    </lineage>
</organism>
<evidence type="ECO:0000256" key="5">
    <source>
        <dbReference type="ARBA" id="ARBA00058004"/>
    </source>
</evidence>